<dbReference type="Proteomes" id="UP000626109">
    <property type="component" value="Unassembled WGS sequence"/>
</dbReference>
<dbReference type="EMBL" id="CAJNNW010029184">
    <property type="protein sequence ID" value="CAE8699352.1"/>
    <property type="molecule type" value="Genomic_DNA"/>
</dbReference>
<dbReference type="PANTHER" id="PTHR22870">
    <property type="entry name" value="REGULATOR OF CHROMOSOME CONDENSATION"/>
    <property type="match status" value="1"/>
</dbReference>
<dbReference type="Pfam" id="PF13540">
    <property type="entry name" value="RCC1_2"/>
    <property type="match status" value="1"/>
</dbReference>
<proteinExistence type="predicted"/>
<evidence type="ECO:0000256" key="2">
    <source>
        <dbReference type="PROSITE-ProRule" id="PRU00235"/>
    </source>
</evidence>
<evidence type="ECO:0000313" key="5">
    <source>
        <dbReference type="Proteomes" id="UP000626109"/>
    </source>
</evidence>
<keyword evidence="1" id="KW-0677">Repeat</keyword>
<organism evidence="4 5">
    <name type="scientific">Polarella glacialis</name>
    <name type="common">Dinoflagellate</name>
    <dbReference type="NCBI Taxonomy" id="89957"/>
    <lineage>
        <taxon>Eukaryota</taxon>
        <taxon>Sar</taxon>
        <taxon>Alveolata</taxon>
        <taxon>Dinophyceae</taxon>
        <taxon>Suessiales</taxon>
        <taxon>Suessiaceae</taxon>
        <taxon>Polarella</taxon>
    </lineage>
</organism>
<dbReference type="AlphaFoldDB" id="A0A813KAT7"/>
<feature type="repeat" description="RCC1" evidence="2">
    <location>
        <begin position="167"/>
        <end position="181"/>
    </location>
</feature>
<feature type="non-terminal residue" evidence="4">
    <location>
        <position position="1"/>
    </location>
</feature>
<dbReference type="SUPFAM" id="SSF50985">
    <property type="entry name" value="RCC1/BLIP-II"/>
    <property type="match status" value="1"/>
</dbReference>
<feature type="region of interest" description="Disordered" evidence="3">
    <location>
        <begin position="46"/>
        <end position="67"/>
    </location>
</feature>
<dbReference type="Gene3D" id="2.130.10.30">
    <property type="entry name" value="Regulator of chromosome condensation 1/beta-lactamase-inhibitor protein II"/>
    <property type="match status" value="1"/>
</dbReference>
<dbReference type="PROSITE" id="PS50012">
    <property type="entry name" value="RCC1_3"/>
    <property type="match status" value="2"/>
</dbReference>
<evidence type="ECO:0000256" key="3">
    <source>
        <dbReference type="SAM" id="MobiDB-lite"/>
    </source>
</evidence>
<evidence type="ECO:0000256" key="1">
    <source>
        <dbReference type="ARBA" id="ARBA00022737"/>
    </source>
</evidence>
<reference evidence="4" key="1">
    <citation type="submission" date="2021-02" db="EMBL/GenBank/DDBJ databases">
        <authorList>
            <person name="Dougan E. K."/>
            <person name="Rhodes N."/>
            <person name="Thang M."/>
            <person name="Chan C."/>
        </authorList>
    </citation>
    <scope>NUCLEOTIDE SEQUENCE</scope>
</reference>
<dbReference type="PANTHER" id="PTHR22870:SF408">
    <property type="entry name" value="OS09G0560450 PROTEIN"/>
    <property type="match status" value="1"/>
</dbReference>
<evidence type="ECO:0000313" key="4">
    <source>
        <dbReference type="EMBL" id="CAE8699352.1"/>
    </source>
</evidence>
<sequence>MGCTGSLPAVVRDVVPRAAFGFTAFQADMKPASPVELAQVPHKSIVVHQPSPPSATSSTSSPARSCDDEGSFALWGTWNERIHRSPQVVRQLRGTEVSRVILFSDCVLALAASTGEVLAWGESSDGCLGLSMKTTKCTSPQRVLGFGGPVRDLRAGFRHAVALDSCGELYTWGDNLHGQLG</sequence>
<dbReference type="InterPro" id="IPR009091">
    <property type="entry name" value="RCC1/BLIP-II"/>
</dbReference>
<dbReference type="InterPro" id="IPR051210">
    <property type="entry name" value="Ub_ligase/GEF_domain"/>
</dbReference>
<gene>
    <name evidence="4" type="ORF">PGLA2088_LOCUS31128</name>
</gene>
<dbReference type="InterPro" id="IPR000408">
    <property type="entry name" value="Reg_chr_condens"/>
</dbReference>
<feature type="repeat" description="RCC1" evidence="2">
    <location>
        <begin position="115"/>
        <end position="166"/>
    </location>
</feature>
<feature type="compositionally biased region" description="Low complexity" evidence="3">
    <location>
        <begin position="54"/>
        <end position="63"/>
    </location>
</feature>
<protein>
    <submittedName>
        <fullName evidence="4">Uncharacterized protein</fullName>
    </submittedName>
</protein>
<comment type="caution">
    <text evidence="4">The sequence shown here is derived from an EMBL/GenBank/DDBJ whole genome shotgun (WGS) entry which is preliminary data.</text>
</comment>
<name>A0A813KAT7_POLGL</name>
<accession>A0A813KAT7</accession>